<dbReference type="AlphaFoldDB" id="A0AAE3KUK2"/>
<evidence type="ECO:0000256" key="1">
    <source>
        <dbReference type="ARBA" id="ARBA00022801"/>
    </source>
</evidence>
<accession>A0AAE3KUK2</accession>
<dbReference type="PROSITE" id="PS51192">
    <property type="entry name" value="HELICASE_ATP_BIND_1"/>
    <property type="match status" value="1"/>
</dbReference>
<protein>
    <submittedName>
        <fullName evidence="4">DEAD/DEAH box helicase</fullName>
    </submittedName>
</protein>
<evidence type="ECO:0000259" key="3">
    <source>
        <dbReference type="PROSITE" id="PS51194"/>
    </source>
</evidence>
<keyword evidence="4" id="KW-0347">Helicase</keyword>
<dbReference type="Pfam" id="PF00176">
    <property type="entry name" value="SNF2-rel_dom"/>
    <property type="match status" value="1"/>
</dbReference>
<dbReference type="SMART" id="SM00490">
    <property type="entry name" value="HELICc"/>
    <property type="match status" value="1"/>
</dbReference>
<organism evidence="4 5">
    <name type="scientific">Lacihabitans soyangensis</name>
    <dbReference type="NCBI Taxonomy" id="869394"/>
    <lineage>
        <taxon>Bacteria</taxon>
        <taxon>Pseudomonadati</taxon>
        <taxon>Bacteroidota</taxon>
        <taxon>Cytophagia</taxon>
        <taxon>Cytophagales</taxon>
        <taxon>Leadbetterellaceae</taxon>
        <taxon>Lacihabitans</taxon>
    </lineage>
</organism>
<dbReference type="SMART" id="SM00487">
    <property type="entry name" value="DEXDc"/>
    <property type="match status" value="1"/>
</dbReference>
<dbReference type="Pfam" id="PF00271">
    <property type="entry name" value="Helicase_C"/>
    <property type="match status" value="1"/>
</dbReference>
<dbReference type="InterPro" id="IPR049730">
    <property type="entry name" value="SNF2/RAD54-like_C"/>
</dbReference>
<keyword evidence="5" id="KW-1185">Reference proteome</keyword>
<dbReference type="Gene3D" id="3.40.50.300">
    <property type="entry name" value="P-loop containing nucleotide triphosphate hydrolases"/>
    <property type="match status" value="1"/>
</dbReference>
<dbReference type="EMBL" id="RJUF01000024">
    <property type="protein sequence ID" value="MCP9763296.1"/>
    <property type="molecule type" value="Genomic_DNA"/>
</dbReference>
<keyword evidence="4" id="KW-0547">Nucleotide-binding</keyword>
<dbReference type="PROSITE" id="PS51194">
    <property type="entry name" value="HELICASE_CTER"/>
    <property type="match status" value="1"/>
</dbReference>
<gene>
    <name evidence="4" type="ORF">EGI31_10030</name>
</gene>
<dbReference type="InterPro" id="IPR000330">
    <property type="entry name" value="SNF2_N"/>
</dbReference>
<dbReference type="InterPro" id="IPR038718">
    <property type="entry name" value="SNF2-like_sf"/>
</dbReference>
<dbReference type="Proteomes" id="UP001204144">
    <property type="component" value="Unassembled WGS sequence"/>
</dbReference>
<dbReference type="GO" id="GO:0016787">
    <property type="term" value="F:hydrolase activity"/>
    <property type="evidence" value="ECO:0007669"/>
    <property type="project" value="UniProtKB-KW"/>
</dbReference>
<dbReference type="CDD" id="cd18012">
    <property type="entry name" value="DEXQc_arch_SWI2_SNF2"/>
    <property type="match status" value="1"/>
</dbReference>
<evidence type="ECO:0000313" key="5">
    <source>
        <dbReference type="Proteomes" id="UP001204144"/>
    </source>
</evidence>
<evidence type="ECO:0000313" key="4">
    <source>
        <dbReference type="EMBL" id="MCP9763296.1"/>
    </source>
</evidence>
<dbReference type="PANTHER" id="PTHR10799">
    <property type="entry name" value="SNF2/RAD54 HELICASE FAMILY"/>
    <property type="match status" value="1"/>
</dbReference>
<keyword evidence="4" id="KW-0067">ATP-binding</keyword>
<dbReference type="Gene3D" id="3.40.50.10810">
    <property type="entry name" value="Tandem AAA-ATPase domain"/>
    <property type="match status" value="1"/>
</dbReference>
<dbReference type="RefSeq" id="WP_255037079.1">
    <property type="nucleotide sequence ID" value="NZ_RJUF01000024.1"/>
</dbReference>
<proteinExistence type="predicted"/>
<comment type="caution">
    <text evidence="4">The sequence shown here is derived from an EMBL/GenBank/DDBJ whole genome shotgun (WGS) entry which is preliminary data.</text>
</comment>
<feature type="domain" description="Helicase C-terminal" evidence="3">
    <location>
        <begin position="815"/>
        <end position="963"/>
    </location>
</feature>
<evidence type="ECO:0000259" key="2">
    <source>
        <dbReference type="PROSITE" id="PS51192"/>
    </source>
</evidence>
<dbReference type="GO" id="GO:0004386">
    <property type="term" value="F:helicase activity"/>
    <property type="evidence" value="ECO:0007669"/>
    <property type="project" value="UniProtKB-KW"/>
</dbReference>
<dbReference type="GO" id="GO:0005524">
    <property type="term" value="F:ATP binding"/>
    <property type="evidence" value="ECO:0007669"/>
    <property type="project" value="InterPro"/>
</dbReference>
<name>A0AAE3KUK2_9BACT</name>
<sequence length="976" mass="113866">MIVSPTEPFKIIYSLYEHEYLGFLLESYVVQLNARGEVTFQTQNISSKNISDFATGLEEDDFELVKLTDGIQQDVILKKFNTKKITAEDFFKKTFHAEKGDKLLRDSIFAYLENYKKEIFSRIKNKHLFIMGSDGVATWKEIEIMKEPAKAYFHFDRQEEQTVYYPIIKCGEEKVKFQFKNAYIINDLPACMLIDTKLYIFDDFADGRKLKPFLNKPNIIIPKKIEDTYYQKFIVPLVANFNVFAKGFEIIKEKQELKAQLLVSEVKSQKSNGNLFESTSENASFEESKFYLELSFQYGKYNFKYDNFSAPAYVFLEKKEDSWVFHKIKKNLEKEKETILFIKNLHLDLRNGRIAKPKSEAIEWLQKNALNLEELQIEIRQNTENTVQYFLGYSKLEIQIEENRDWFDIKALVQFGEYKVPFVKLRNYILNNIREFELPNGQMAMIPAEWFSKYSELFENIEVEDEEQGRLKKHHVGIINYLEEDGLAVTVMNRKLQGLKNFEEIEEIELPKNFKGSLRPYQKAGYDWLHFLKNYKFGGCLADDMGLGKTVTTLAFLQKIKEDKPENPSILVMPTSLIYNWQKEATKFTPKLKILIHFGQNRHKDAGAFKFYDLIICSYGVLRLDIDFLKNYRFNYAILDESQAIKNPSSLIFRSVIQLNTENRLILTGTPLENSTMDLWSQMSFINPGLLGSMAYFRDNFQNLIEKQKDEETLQKLFARIKPFMLRRHKKQVAKDLPEKIESIQYCQMSEEQEKMYEETKAYVRNQLLSEAGSGGLKKSSILVLQGLTKLRQLANNPLMVDESSPGDSGKDRDVMHKLLDVVKEGYKTLVFSQFVKHLSLIAKKLDEQNIPYLYLDGATKNRMELVEKFQNEDREKVFLISLKAGGVGLNLTAAEYVFMLDPWWNPAIEAQAVDRAHRIGQTNTVFSYKFITKNTVEEKILDLQNTKKQLFNELITAEEGFIKSLSEKDILSLLE</sequence>
<dbReference type="InterPro" id="IPR014001">
    <property type="entry name" value="Helicase_ATP-bd"/>
</dbReference>
<dbReference type="SUPFAM" id="SSF52540">
    <property type="entry name" value="P-loop containing nucleoside triphosphate hydrolases"/>
    <property type="match status" value="2"/>
</dbReference>
<dbReference type="InterPro" id="IPR027417">
    <property type="entry name" value="P-loop_NTPase"/>
</dbReference>
<feature type="domain" description="Helicase ATP-binding" evidence="2">
    <location>
        <begin position="530"/>
        <end position="689"/>
    </location>
</feature>
<reference evidence="4 5" key="1">
    <citation type="submission" date="2018-11" db="EMBL/GenBank/DDBJ databases">
        <title>Novel bacteria species description.</title>
        <authorList>
            <person name="Han J.-H."/>
        </authorList>
    </citation>
    <scope>NUCLEOTIDE SEQUENCE [LARGE SCALE GENOMIC DNA]</scope>
    <source>
        <strain evidence="4 5">KCTC23259</strain>
    </source>
</reference>
<dbReference type="InterPro" id="IPR001650">
    <property type="entry name" value="Helicase_C-like"/>
</dbReference>
<dbReference type="CDD" id="cd18793">
    <property type="entry name" value="SF2_C_SNF"/>
    <property type="match status" value="1"/>
</dbReference>
<keyword evidence="1" id="KW-0378">Hydrolase</keyword>